<keyword evidence="2" id="KW-0732">Signal</keyword>
<feature type="region of interest" description="Disordered" evidence="1">
    <location>
        <begin position="636"/>
        <end position="663"/>
    </location>
</feature>
<feature type="chain" id="PRO_5004652602" evidence="2">
    <location>
        <begin position="22"/>
        <end position="765"/>
    </location>
</feature>
<feature type="compositionally biased region" description="Polar residues" evidence="1">
    <location>
        <begin position="646"/>
        <end position="663"/>
    </location>
</feature>
<feature type="signal peptide" evidence="2">
    <location>
        <begin position="1"/>
        <end position="21"/>
    </location>
</feature>
<dbReference type="EMBL" id="HF936394">
    <property type="protein sequence ID" value="CCX34209.1"/>
    <property type="molecule type" value="Genomic_DNA"/>
</dbReference>
<evidence type="ECO:0000313" key="4">
    <source>
        <dbReference type="Proteomes" id="UP000018144"/>
    </source>
</evidence>
<feature type="compositionally biased region" description="Polar residues" evidence="1">
    <location>
        <begin position="155"/>
        <end position="164"/>
    </location>
</feature>
<evidence type="ECO:0000313" key="3">
    <source>
        <dbReference type="EMBL" id="CCX34209.1"/>
    </source>
</evidence>
<dbReference type="AlphaFoldDB" id="U4LRL0"/>
<sequence>MQHRFFYLIFSFAILLGGYCASPNRLHVDYAEAQQLAEASSVGTEKISEHTVPEQVNIATPLVQRVPRDISANVVTDGLQSATPPAFSKRENALNLVGPEENRKTTKKDHMSLEDSGVVVQYAAADMPNRTFELAQRPTPSRRPPRPTSAVKNKVATTINTVKSLETGEPDRKTGAEAEMPRRTFTRAQRPTPKSKPKAGNLAAANTAGATETSRFALSKRSGVAPGIISSLFIGTFPTIYSRRLRTKYITETEIVVIDVTVPPVTTTLKGNPTSPQPSMIITSTETTITTKGKSCKAKTPTPSQGQFISTELDITLTIMTTIGTTEGLVFVPTITGAPLTTTKAKTCKAKYPISGSSVVSSASVTPVVTTKLKSQPSKRVVQTITVTGTPVRSSTTKIVTEKPFQSNTVTSTEELYATPTTQIQASSTKALTTRKGSSCKAKTSRHLEDYGSFTTTAMETGILVPVITTLTSTKIETVTRPDVTSKTVTITVTPSSSTISSGKATSTTTETVTRTDVAPTTVTITITSSSYPSSSMRTVLSGNGGSTLLNNGPKGFTMSVVKTSTTTDIKTVTETSKQTITTTDIKTMTTTEKPSEADFVSFSSVPQASTNTVTPTATAEIDSTRSSFYLTLSPTMASQEPPLQRENSTTTPPAKETSAISSKSLDGLVGLTSMDKPTSIITMKGATTTITTTELRTKLTFTTKLLQIGDQVETIDNLNSGATVKPDPQPTRDPDGKSLGMREYVPLRMVMVLIGSVWGWQLVL</sequence>
<accession>U4LRL0</accession>
<gene>
    <name evidence="3" type="ORF">PCON_03023</name>
</gene>
<feature type="region of interest" description="Disordered" evidence="1">
    <location>
        <begin position="132"/>
        <end position="215"/>
    </location>
</feature>
<reference evidence="3 4" key="1">
    <citation type="journal article" date="2013" name="PLoS Genet.">
        <title>The genome and development-dependent transcriptomes of Pyronema confluens: a window into fungal evolution.</title>
        <authorList>
            <person name="Traeger S."/>
            <person name="Altegoer F."/>
            <person name="Freitag M."/>
            <person name="Gabaldon T."/>
            <person name="Kempken F."/>
            <person name="Kumar A."/>
            <person name="Marcet-Houben M."/>
            <person name="Poggeler S."/>
            <person name="Stajich J.E."/>
            <person name="Nowrousian M."/>
        </authorList>
    </citation>
    <scope>NUCLEOTIDE SEQUENCE [LARGE SCALE GENOMIC DNA]</scope>
    <source>
        <strain evidence="4">CBS 100304</strain>
        <tissue evidence="3">Vegetative mycelium</tissue>
    </source>
</reference>
<evidence type="ECO:0000256" key="2">
    <source>
        <dbReference type="SAM" id="SignalP"/>
    </source>
</evidence>
<proteinExistence type="predicted"/>
<feature type="compositionally biased region" description="Low complexity" evidence="1">
    <location>
        <begin position="199"/>
        <end position="211"/>
    </location>
</feature>
<name>U4LRL0_PYROM</name>
<protein>
    <submittedName>
        <fullName evidence="3">Uncharacterized protein</fullName>
    </submittedName>
</protein>
<evidence type="ECO:0000256" key="1">
    <source>
        <dbReference type="SAM" id="MobiDB-lite"/>
    </source>
</evidence>
<dbReference type="STRING" id="1076935.U4LRL0"/>
<organism evidence="3 4">
    <name type="scientific">Pyronema omphalodes (strain CBS 100304)</name>
    <name type="common">Pyronema confluens</name>
    <dbReference type="NCBI Taxonomy" id="1076935"/>
    <lineage>
        <taxon>Eukaryota</taxon>
        <taxon>Fungi</taxon>
        <taxon>Dikarya</taxon>
        <taxon>Ascomycota</taxon>
        <taxon>Pezizomycotina</taxon>
        <taxon>Pezizomycetes</taxon>
        <taxon>Pezizales</taxon>
        <taxon>Pyronemataceae</taxon>
        <taxon>Pyronema</taxon>
    </lineage>
</organism>
<keyword evidence="4" id="KW-1185">Reference proteome</keyword>
<feature type="region of interest" description="Disordered" evidence="1">
    <location>
        <begin position="720"/>
        <end position="739"/>
    </location>
</feature>
<dbReference type="Proteomes" id="UP000018144">
    <property type="component" value="Unassembled WGS sequence"/>
</dbReference>
<feature type="compositionally biased region" description="Basic and acidic residues" evidence="1">
    <location>
        <begin position="169"/>
        <end position="182"/>
    </location>
</feature>